<dbReference type="Proteomes" id="UP001596298">
    <property type="component" value="Unassembled WGS sequence"/>
</dbReference>
<comment type="caution">
    <text evidence="1">The sequence shown here is derived from an EMBL/GenBank/DDBJ whole genome shotgun (WGS) entry which is preliminary data.</text>
</comment>
<gene>
    <name evidence="1" type="ORF">ACFQDH_09780</name>
</gene>
<sequence>MSEVTTALAKSKVAWLLLPADVTVPCWYAASGETAYVVGGEGEQPIPELPDELRIILREKETRRAIGPVPARATRVQPGSADWGTATSALLGARQSNPPEGLAEHWAEHCAVWALDLAPENLPGHHAEPPQPSPVAPD</sequence>
<name>A0ABW2AF77_9MICO</name>
<accession>A0ABW2AF77</accession>
<dbReference type="EMBL" id="JBHSWH010000001">
    <property type="protein sequence ID" value="MFC6705549.1"/>
    <property type="molecule type" value="Genomic_DNA"/>
</dbReference>
<keyword evidence="2" id="KW-1185">Reference proteome</keyword>
<evidence type="ECO:0000313" key="1">
    <source>
        <dbReference type="EMBL" id="MFC6705549.1"/>
    </source>
</evidence>
<organism evidence="1 2">
    <name type="scientific">Flexivirga alba</name>
    <dbReference type="NCBI Taxonomy" id="702742"/>
    <lineage>
        <taxon>Bacteria</taxon>
        <taxon>Bacillati</taxon>
        <taxon>Actinomycetota</taxon>
        <taxon>Actinomycetes</taxon>
        <taxon>Micrococcales</taxon>
        <taxon>Dermacoccaceae</taxon>
        <taxon>Flexivirga</taxon>
    </lineage>
</organism>
<evidence type="ECO:0000313" key="2">
    <source>
        <dbReference type="Proteomes" id="UP001596298"/>
    </source>
</evidence>
<proteinExistence type="predicted"/>
<reference evidence="2" key="1">
    <citation type="journal article" date="2019" name="Int. J. Syst. Evol. Microbiol.">
        <title>The Global Catalogue of Microorganisms (GCM) 10K type strain sequencing project: providing services to taxonomists for standard genome sequencing and annotation.</title>
        <authorList>
            <consortium name="The Broad Institute Genomics Platform"/>
            <consortium name="The Broad Institute Genome Sequencing Center for Infectious Disease"/>
            <person name="Wu L."/>
            <person name="Ma J."/>
        </authorList>
    </citation>
    <scope>NUCLEOTIDE SEQUENCE [LARGE SCALE GENOMIC DNA]</scope>
    <source>
        <strain evidence="2">CCUG 58127</strain>
    </source>
</reference>
<dbReference type="RefSeq" id="WP_382400781.1">
    <property type="nucleotide sequence ID" value="NZ_JBHSWH010000001.1"/>
</dbReference>
<protein>
    <submittedName>
        <fullName evidence="1">Uncharacterized protein</fullName>
    </submittedName>
</protein>